<name>A0ABD6DFZ7_9EURY</name>
<dbReference type="NCBIfam" id="TIGR01549">
    <property type="entry name" value="HAD-SF-IA-v1"/>
    <property type="match status" value="1"/>
</dbReference>
<dbReference type="Gene3D" id="3.40.50.1000">
    <property type="entry name" value="HAD superfamily/HAD-like"/>
    <property type="match status" value="1"/>
</dbReference>
<dbReference type="SUPFAM" id="SSF56784">
    <property type="entry name" value="HAD-like"/>
    <property type="match status" value="1"/>
</dbReference>
<comment type="caution">
    <text evidence="5">The sequence shown here is derived from an EMBL/GenBank/DDBJ whole genome shotgun (WGS) entry which is preliminary data.</text>
</comment>
<dbReference type="Gene3D" id="1.20.120.710">
    <property type="entry name" value="Haloacid dehalogenase hydrolase-like domain"/>
    <property type="match status" value="1"/>
</dbReference>
<dbReference type="AlphaFoldDB" id="A0ABD6DFZ7"/>
<dbReference type="InterPro" id="IPR006439">
    <property type="entry name" value="HAD-SF_hydro_IA"/>
</dbReference>
<comment type="cofactor">
    <cofactor evidence="1">
        <name>Mg(2+)</name>
        <dbReference type="ChEBI" id="CHEBI:18420"/>
    </cofactor>
</comment>
<dbReference type="SFLD" id="SFLDG01129">
    <property type="entry name" value="C1.5:_HAD__Beta-PGM__Phosphata"/>
    <property type="match status" value="1"/>
</dbReference>
<dbReference type="RefSeq" id="WP_256399660.1">
    <property type="nucleotide sequence ID" value="NZ_JANHJR010000002.1"/>
</dbReference>
<dbReference type="InterPro" id="IPR036412">
    <property type="entry name" value="HAD-like_sf"/>
</dbReference>
<gene>
    <name evidence="5" type="ORF">ACFSBL_01715</name>
</gene>
<dbReference type="Pfam" id="PF00702">
    <property type="entry name" value="Hydrolase"/>
    <property type="match status" value="1"/>
</dbReference>
<keyword evidence="3 5" id="KW-0378">Hydrolase</keyword>
<dbReference type="InterPro" id="IPR023214">
    <property type="entry name" value="HAD_sf"/>
</dbReference>
<sequence length="226" mass="24316">METGPAAVTLDLDDTLCRYDRSTADLLALAFDRADVEPFFTAAEFAATIPTVTGESPLDLRRKCFRAIAAEQGQPERVADRVAEAYPERDPTAVSFLPGAREALDSLADHHRLALVSNGEPSHQRAKLETLAISGAFETTVFGTPETGVKPDPEPFYRVLDALGVQSERAVHVGNSLASDVVGAQAAGIAAVWLREDGSADDETVPEYVVDDLAELHGRPFPWEQG</sequence>
<evidence type="ECO:0000256" key="3">
    <source>
        <dbReference type="ARBA" id="ARBA00022801"/>
    </source>
</evidence>
<dbReference type="GO" id="GO:0044281">
    <property type="term" value="P:small molecule metabolic process"/>
    <property type="evidence" value="ECO:0007669"/>
    <property type="project" value="UniProtKB-ARBA"/>
</dbReference>
<dbReference type="EMBL" id="JBHUDO010000001">
    <property type="protein sequence ID" value="MFD1644388.1"/>
    <property type="molecule type" value="Genomic_DNA"/>
</dbReference>
<comment type="similarity">
    <text evidence="2">Belongs to the HAD-like hydrolase superfamily.</text>
</comment>
<keyword evidence="4" id="KW-0460">Magnesium</keyword>
<dbReference type="EC" id="3.1.3.-" evidence="5"/>
<accession>A0ABD6DFZ7</accession>
<evidence type="ECO:0000313" key="5">
    <source>
        <dbReference type="EMBL" id="MFD1644388.1"/>
    </source>
</evidence>
<proteinExistence type="inferred from homology"/>
<dbReference type="Proteomes" id="UP001597034">
    <property type="component" value="Unassembled WGS sequence"/>
</dbReference>
<dbReference type="PANTHER" id="PTHR46470">
    <property type="entry name" value="N-ACYLNEURAMINATE-9-PHOSPHATASE"/>
    <property type="match status" value="1"/>
</dbReference>
<organism evidence="5 6">
    <name type="scientific">Haloarchaeobius litoreus</name>
    <dbReference type="NCBI Taxonomy" id="755306"/>
    <lineage>
        <taxon>Archaea</taxon>
        <taxon>Methanobacteriati</taxon>
        <taxon>Methanobacteriota</taxon>
        <taxon>Stenosarchaea group</taxon>
        <taxon>Halobacteria</taxon>
        <taxon>Halobacteriales</taxon>
        <taxon>Halorubellaceae</taxon>
        <taxon>Haloarchaeobius</taxon>
    </lineage>
</organism>
<dbReference type="SFLD" id="SFLDS00003">
    <property type="entry name" value="Haloacid_Dehalogenase"/>
    <property type="match status" value="1"/>
</dbReference>
<protein>
    <submittedName>
        <fullName evidence="5">HAD family hydrolase</fullName>
        <ecNumber evidence="5">3.1.3.-</ecNumber>
    </submittedName>
</protein>
<reference evidence="5 6" key="1">
    <citation type="journal article" date="2019" name="Int. J. Syst. Evol. Microbiol.">
        <title>The Global Catalogue of Microorganisms (GCM) 10K type strain sequencing project: providing services to taxonomists for standard genome sequencing and annotation.</title>
        <authorList>
            <consortium name="The Broad Institute Genomics Platform"/>
            <consortium name="The Broad Institute Genome Sequencing Center for Infectious Disease"/>
            <person name="Wu L."/>
            <person name="Ma J."/>
        </authorList>
    </citation>
    <scope>NUCLEOTIDE SEQUENCE [LARGE SCALE GENOMIC DNA]</scope>
    <source>
        <strain evidence="5 6">CGMCC 1.10390</strain>
    </source>
</reference>
<dbReference type="GO" id="GO:0016787">
    <property type="term" value="F:hydrolase activity"/>
    <property type="evidence" value="ECO:0007669"/>
    <property type="project" value="UniProtKB-KW"/>
</dbReference>
<evidence type="ECO:0000256" key="1">
    <source>
        <dbReference type="ARBA" id="ARBA00001946"/>
    </source>
</evidence>
<dbReference type="InterPro" id="IPR051400">
    <property type="entry name" value="HAD-like_hydrolase"/>
</dbReference>
<keyword evidence="6" id="KW-1185">Reference proteome</keyword>
<evidence type="ECO:0000256" key="4">
    <source>
        <dbReference type="ARBA" id="ARBA00022842"/>
    </source>
</evidence>
<evidence type="ECO:0000313" key="6">
    <source>
        <dbReference type="Proteomes" id="UP001597034"/>
    </source>
</evidence>
<evidence type="ECO:0000256" key="2">
    <source>
        <dbReference type="ARBA" id="ARBA00007958"/>
    </source>
</evidence>